<sequence>MALAAATAVQTLAFTAAADSTLPAGTSYDMIYEDGTFKHAPRADAHGPIGVMGDHRHHQGELMLSYRYMNMWMEGNKIGLDDVSPDKIVTTVPNRFAGLPMQPPTLRVVPTEMNMNMNMFGAMYGLTDRVTLNVMLPYIDKDMTHITYKGGMGTTQLGRFSTSTDGVGDLSFGGIIGLYDSKTEDSEQHLNLLMSLSAPTGSITEKGRILTPMGATPIVRLPYAMQLGSGTWDLLPGIVYTTRTGNLSFGAQYRGNFRLEDENAEGYRLGNLHQATGWAAYEWAPWVSTSLRVAYQSLGEIDGIDLDIVAPVQTANPDFYGGDRADLLLGVNLIGQKGITCGHRLAAEFGVPFYQRLNGPQLETDYTFTVGWQKTLGDC</sequence>
<organism evidence="2 3">
    <name type="scientific">Methyloceanibacter methanicus</name>
    <dbReference type="NCBI Taxonomy" id="1774968"/>
    <lineage>
        <taxon>Bacteria</taxon>
        <taxon>Pseudomonadati</taxon>
        <taxon>Pseudomonadota</taxon>
        <taxon>Alphaproteobacteria</taxon>
        <taxon>Hyphomicrobiales</taxon>
        <taxon>Hyphomicrobiaceae</taxon>
        <taxon>Methyloceanibacter</taxon>
    </lineage>
</organism>
<dbReference type="Pfam" id="PF13557">
    <property type="entry name" value="Phenol_MetA_deg"/>
    <property type="match status" value="1"/>
</dbReference>
<name>A0A1E3VX79_9HYPH</name>
<feature type="chain" id="PRO_5009138700" description="Alpha-amylase" evidence="1">
    <location>
        <begin position="19"/>
        <end position="379"/>
    </location>
</feature>
<gene>
    <name evidence="2" type="ORF">AUC68_11025</name>
</gene>
<reference evidence="2 3" key="1">
    <citation type="journal article" date="2016" name="Environ. Microbiol.">
        <title>New Methyloceanibacter diversity from North Sea sediments includes methanotroph containing solely the soluble methane monooxygenase.</title>
        <authorList>
            <person name="Vekeman B."/>
            <person name="Kerckhof F.M."/>
            <person name="Cremers G."/>
            <person name="de Vos P."/>
            <person name="Vandamme P."/>
            <person name="Boon N."/>
            <person name="Op den Camp H.J."/>
            <person name="Heylen K."/>
        </authorList>
    </citation>
    <scope>NUCLEOTIDE SEQUENCE [LARGE SCALE GENOMIC DNA]</scope>
    <source>
        <strain evidence="2 3">R-67174</strain>
    </source>
</reference>
<keyword evidence="3" id="KW-1185">Reference proteome</keyword>
<dbReference type="Proteomes" id="UP000094501">
    <property type="component" value="Unassembled WGS sequence"/>
</dbReference>
<evidence type="ECO:0008006" key="4">
    <source>
        <dbReference type="Google" id="ProtNLM"/>
    </source>
</evidence>
<evidence type="ECO:0000256" key="1">
    <source>
        <dbReference type="SAM" id="SignalP"/>
    </source>
</evidence>
<protein>
    <recommendedName>
        <fullName evidence="4">Alpha-amylase</fullName>
    </recommendedName>
</protein>
<dbReference type="EMBL" id="LPWG01000014">
    <property type="protein sequence ID" value="ODR98148.1"/>
    <property type="molecule type" value="Genomic_DNA"/>
</dbReference>
<dbReference type="OrthoDB" id="5450709at2"/>
<proteinExistence type="predicted"/>
<dbReference type="STRING" id="1774968.AUC68_11025"/>
<evidence type="ECO:0000313" key="3">
    <source>
        <dbReference type="Proteomes" id="UP000094501"/>
    </source>
</evidence>
<comment type="caution">
    <text evidence="2">The sequence shown here is derived from an EMBL/GenBank/DDBJ whole genome shotgun (WGS) entry which is preliminary data.</text>
</comment>
<feature type="signal peptide" evidence="1">
    <location>
        <begin position="1"/>
        <end position="18"/>
    </location>
</feature>
<evidence type="ECO:0000313" key="2">
    <source>
        <dbReference type="EMBL" id="ODR98148.1"/>
    </source>
</evidence>
<dbReference type="InterPro" id="IPR025737">
    <property type="entry name" value="FApF"/>
</dbReference>
<dbReference type="AlphaFoldDB" id="A0A1E3VX79"/>
<keyword evidence="1" id="KW-0732">Signal</keyword>
<accession>A0A1E3VX79</accession>